<reference evidence="3 4" key="1">
    <citation type="submission" date="2017-07" db="EMBL/GenBank/DDBJ databases">
        <title>Phylogenetic study on the rhizospheric bacterium Ochrobactrum sp. A44.</title>
        <authorList>
            <person name="Krzyzanowska D.M."/>
            <person name="Ossowicki A."/>
            <person name="Rajewska M."/>
            <person name="Maciag T."/>
            <person name="Kaczynski Z."/>
            <person name="Czerwicka M."/>
            <person name="Jafra S."/>
        </authorList>
    </citation>
    <scope>NUCLEOTIDE SEQUENCE [LARGE SCALE GENOMIC DNA]</scope>
    <source>
        <strain evidence="3 4">OgA9a</strain>
    </source>
</reference>
<feature type="chain" id="PRO_5012581231" evidence="2">
    <location>
        <begin position="22"/>
        <end position="699"/>
    </location>
</feature>
<feature type="signal peptide" evidence="2">
    <location>
        <begin position="1"/>
        <end position="21"/>
    </location>
</feature>
<keyword evidence="3" id="KW-0966">Cell projection</keyword>
<dbReference type="OrthoDB" id="9773411at2"/>
<protein>
    <submittedName>
        <fullName evidence="3">Flagellar motor domain protein</fullName>
    </submittedName>
</protein>
<dbReference type="EMBL" id="NNRL01000167">
    <property type="protein sequence ID" value="OYR08326.1"/>
    <property type="molecule type" value="Genomic_DNA"/>
</dbReference>
<dbReference type="RefSeq" id="WP_094542374.1">
    <property type="nucleotide sequence ID" value="NZ_JBHEER010000010.1"/>
</dbReference>
<feature type="region of interest" description="Disordered" evidence="1">
    <location>
        <begin position="229"/>
        <end position="248"/>
    </location>
</feature>
<evidence type="ECO:0000313" key="3">
    <source>
        <dbReference type="EMBL" id="OYR08326.1"/>
    </source>
</evidence>
<organism evidence="3 4">
    <name type="scientific">Brucella grignonensis</name>
    <dbReference type="NCBI Taxonomy" id="94627"/>
    <lineage>
        <taxon>Bacteria</taxon>
        <taxon>Pseudomonadati</taxon>
        <taxon>Pseudomonadota</taxon>
        <taxon>Alphaproteobacteria</taxon>
        <taxon>Hyphomicrobiales</taxon>
        <taxon>Brucellaceae</taxon>
        <taxon>Brucella/Ochrobactrum group</taxon>
        <taxon>Brucella</taxon>
    </lineage>
</organism>
<keyword evidence="4" id="KW-1185">Reference proteome</keyword>
<evidence type="ECO:0000256" key="2">
    <source>
        <dbReference type="SAM" id="SignalP"/>
    </source>
</evidence>
<name>A0A256F0W1_9HYPH</name>
<accession>A0A256F0W1</accession>
<keyword evidence="3" id="KW-0969">Cilium</keyword>
<keyword evidence="3" id="KW-0282">Flagellum</keyword>
<gene>
    <name evidence="3" type="ORF">CEV33_3329</name>
</gene>
<dbReference type="AlphaFoldDB" id="A0A256F0W1"/>
<feature type="compositionally biased region" description="Basic and acidic residues" evidence="1">
    <location>
        <begin position="229"/>
        <end position="242"/>
    </location>
</feature>
<dbReference type="Proteomes" id="UP000216478">
    <property type="component" value="Unassembled WGS sequence"/>
</dbReference>
<keyword evidence="2" id="KW-0732">Signal</keyword>
<sequence length="699" mass="77774">MRRCILTGCVVVMLNASGGMAFSQEQKGGSPQVRGKVLNASKIIKDVPIAPNVEQRREQGSDDGDIPFSISVDGEPLVESSKPEVKSFGSKPVAGQKQTADEQRKTDIGLSAVDIQVKFDGLEAKPLLNISTVPVRRSYKAGEQVRFLATSNYPAFIERSEIRVYAVEDGKEEKLITAVPVGINGEASWTMPAMRPVVGNAEPRYRYVLRVYDSKGRYDETLSRSLAHTDRDLEPEKERNLEGKSPGMGDDFTGLRNIPIRGGAVTVYGRNVPEGYSVRVLDDTIPIDRNRAFVMQRILPSGIHDVDVEVLNNAKGSALDFSRQIDIPKNDWFYVALADLTVGKRFGDKNIETVRAGEYDEVYAKGRLAFYLKGKIQGKYLLTAAGDTGEDKFENMFRGIDAKDPRQLLRRLDPNDFYPVYGDDSTMLDDAPTNGKLYVRLERGDSHVMWGNYKAIIKGTEFMRSERALYGASAVYRSEDTTPFGERRSEVTLYAAQPDTLPQRDEFLGTGGSAYFMRRQDITVGSETVTIEVRDEITGQVLERQTLRYGDDYSFDYLQGVLILKRPLSSSTGTTSPVRDGALGGNKVYLISQYEYTPPVGEIDGYVYGGRAQQWLNDKVRVGVTSMSENTGLANQQAYGADIQIRKSEKTFIEGEFSRSKGPGFGMSRSTDGGLTLSDVRTTARRWPGAARRRWIWKT</sequence>
<evidence type="ECO:0000256" key="1">
    <source>
        <dbReference type="SAM" id="MobiDB-lite"/>
    </source>
</evidence>
<feature type="region of interest" description="Disordered" evidence="1">
    <location>
        <begin position="53"/>
        <end position="102"/>
    </location>
</feature>
<proteinExistence type="predicted"/>
<evidence type="ECO:0000313" key="4">
    <source>
        <dbReference type="Proteomes" id="UP000216478"/>
    </source>
</evidence>
<comment type="caution">
    <text evidence="3">The sequence shown here is derived from an EMBL/GenBank/DDBJ whole genome shotgun (WGS) entry which is preliminary data.</text>
</comment>